<evidence type="ECO:0008006" key="5">
    <source>
        <dbReference type="Google" id="ProtNLM"/>
    </source>
</evidence>
<organism evidence="2 4">
    <name type="scientific">BD1-7 clade bacterium</name>
    <dbReference type="NCBI Taxonomy" id="2029982"/>
    <lineage>
        <taxon>Bacteria</taxon>
        <taxon>Pseudomonadati</taxon>
        <taxon>Pseudomonadota</taxon>
        <taxon>Gammaproteobacteria</taxon>
        <taxon>Cellvibrionales</taxon>
        <taxon>Spongiibacteraceae</taxon>
        <taxon>BD1-7 clade</taxon>
    </lineage>
</organism>
<dbReference type="Proteomes" id="UP000441399">
    <property type="component" value="Unassembled WGS sequence"/>
</dbReference>
<feature type="chain" id="PRO_5036150532" description="Lipoprotein" evidence="1">
    <location>
        <begin position="19"/>
        <end position="41"/>
    </location>
</feature>
<evidence type="ECO:0000256" key="1">
    <source>
        <dbReference type="SAM" id="SignalP"/>
    </source>
</evidence>
<keyword evidence="4" id="KW-1185">Reference proteome</keyword>
<proteinExistence type="predicted"/>
<protein>
    <recommendedName>
        <fullName evidence="5">Lipoprotein</fullName>
    </recommendedName>
</protein>
<dbReference type="PROSITE" id="PS51257">
    <property type="entry name" value="PROKAR_LIPOPROTEIN"/>
    <property type="match status" value="1"/>
</dbReference>
<dbReference type="AlphaFoldDB" id="A0A5S9Q964"/>
<keyword evidence="1" id="KW-0732">Signal</keyword>
<name>A0A5S9Q964_9GAMM</name>
<dbReference type="EMBL" id="CACSIO010000035">
    <property type="protein sequence ID" value="CAA0120970.1"/>
    <property type="molecule type" value="Genomic_DNA"/>
</dbReference>
<feature type="signal peptide" evidence="1">
    <location>
        <begin position="1"/>
        <end position="18"/>
    </location>
</feature>
<evidence type="ECO:0000313" key="2">
    <source>
        <dbReference type="EMBL" id="CAA0113656.1"/>
    </source>
</evidence>
<accession>A0A5S9Q964</accession>
<evidence type="ECO:0000313" key="4">
    <source>
        <dbReference type="Proteomes" id="UP000441399"/>
    </source>
</evidence>
<gene>
    <name evidence="2" type="ORF">OPDIPICF_04750</name>
    <name evidence="3" type="ORF">OPDIPICF_04833</name>
</gene>
<reference evidence="2 4" key="1">
    <citation type="submission" date="2019-11" db="EMBL/GenBank/DDBJ databases">
        <authorList>
            <person name="Holert J."/>
        </authorList>
    </citation>
    <scope>NUCLEOTIDE SEQUENCE [LARGE SCALE GENOMIC DNA]</scope>
    <source>
        <strain evidence="2">SB11_3</strain>
    </source>
</reference>
<evidence type="ECO:0000313" key="3">
    <source>
        <dbReference type="EMBL" id="CAA0120970.1"/>
    </source>
</evidence>
<sequence>MKKLLVAVMFSAFVVACSSVPPKVLDSALYTHTYDDKGQLI</sequence>
<dbReference type="EMBL" id="CACSIO010000019">
    <property type="protein sequence ID" value="CAA0113656.1"/>
    <property type="molecule type" value="Genomic_DNA"/>
</dbReference>